<dbReference type="PROSITE" id="PS50110">
    <property type="entry name" value="RESPONSE_REGULATORY"/>
    <property type="match status" value="1"/>
</dbReference>
<dbReference type="GO" id="GO:0000160">
    <property type="term" value="P:phosphorelay signal transduction system"/>
    <property type="evidence" value="ECO:0007669"/>
    <property type="project" value="InterPro"/>
</dbReference>
<dbReference type="InterPro" id="IPR050595">
    <property type="entry name" value="Bact_response_regulator"/>
</dbReference>
<feature type="domain" description="Response regulatory" evidence="3">
    <location>
        <begin position="8"/>
        <end position="120"/>
    </location>
</feature>
<proteinExistence type="predicted"/>
<dbReference type="PANTHER" id="PTHR44591">
    <property type="entry name" value="STRESS RESPONSE REGULATOR PROTEIN 1"/>
    <property type="match status" value="1"/>
</dbReference>
<dbReference type="InterPro" id="IPR001789">
    <property type="entry name" value="Sig_transdc_resp-reg_receiver"/>
</dbReference>
<evidence type="ECO:0000313" key="5">
    <source>
        <dbReference type="Proteomes" id="UP001155128"/>
    </source>
</evidence>
<evidence type="ECO:0000313" key="4">
    <source>
        <dbReference type="EMBL" id="MCM8558373.1"/>
    </source>
</evidence>
<feature type="modified residue" description="4-aspartylphosphate" evidence="2">
    <location>
        <position position="59"/>
    </location>
</feature>
<dbReference type="Pfam" id="PF00072">
    <property type="entry name" value="Response_reg"/>
    <property type="match status" value="1"/>
</dbReference>
<dbReference type="PANTHER" id="PTHR44591:SF24">
    <property type="entry name" value="PROTEIN-GLUTAMATE METHYLESTERASE_PROTEIN-GLUTAMINE GLUTAMINASE 1"/>
    <property type="match status" value="1"/>
</dbReference>
<keyword evidence="1 2" id="KW-0597">Phosphoprotein</keyword>
<evidence type="ECO:0000256" key="1">
    <source>
        <dbReference type="ARBA" id="ARBA00022553"/>
    </source>
</evidence>
<evidence type="ECO:0000256" key="2">
    <source>
        <dbReference type="PROSITE-ProRule" id="PRU00169"/>
    </source>
</evidence>
<sequence length="131" mass="13910">MPSGTACRILVVEDEILIAMDMEHMLEDAGYGVMGAFSNVADSLRALDKEDKPAAAILDVQLDGEDVFPVADRLGELGVPIVFHSGHAEPAKLAEQYPDARFCVKPCTPNILTAEVEAAIAGVSAEREAAE</sequence>
<gene>
    <name evidence="4" type="ORF">NDO55_11145</name>
</gene>
<dbReference type="RefSeq" id="WP_252115219.1">
    <property type="nucleotide sequence ID" value="NZ_JAMSHT010000001.1"/>
</dbReference>
<comment type="caution">
    <text evidence="4">The sequence shown here is derived from an EMBL/GenBank/DDBJ whole genome shotgun (WGS) entry which is preliminary data.</text>
</comment>
<reference evidence="4" key="1">
    <citation type="submission" date="2022-06" db="EMBL/GenBank/DDBJ databases">
        <title>Sphingomicrobium sedimins sp. nov., a marine bacterium isolated from tidal flat.</title>
        <authorList>
            <person name="Kim C.-H."/>
            <person name="Yoo Y."/>
            <person name="Kim J.-J."/>
        </authorList>
    </citation>
    <scope>NUCLEOTIDE SEQUENCE</scope>
    <source>
        <strain evidence="4">GRR-S6-50</strain>
    </source>
</reference>
<evidence type="ECO:0000259" key="3">
    <source>
        <dbReference type="PROSITE" id="PS50110"/>
    </source>
</evidence>
<name>A0A9X2EHZ7_9SPHN</name>
<dbReference type="SMART" id="SM00448">
    <property type="entry name" value="REC"/>
    <property type="match status" value="1"/>
</dbReference>
<dbReference type="Gene3D" id="3.40.50.2300">
    <property type="match status" value="1"/>
</dbReference>
<dbReference type="SUPFAM" id="SSF52172">
    <property type="entry name" value="CheY-like"/>
    <property type="match status" value="1"/>
</dbReference>
<dbReference type="EMBL" id="JAMSHT010000001">
    <property type="protein sequence ID" value="MCM8558373.1"/>
    <property type="molecule type" value="Genomic_DNA"/>
</dbReference>
<dbReference type="AlphaFoldDB" id="A0A9X2EHZ7"/>
<protein>
    <submittedName>
        <fullName evidence="4">Response regulator</fullName>
    </submittedName>
</protein>
<keyword evidence="5" id="KW-1185">Reference proteome</keyword>
<organism evidence="4 5">
    <name type="scientific">Sphingomicrobium sediminis</name>
    <dbReference type="NCBI Taxonomy" id="2950949"/>
    <lineage>
        <taxon>Bacteria</taxon>
        <taxon>Pseudomonadati</taxon>
        <taxon>Pseudomonadota</taxon>
        <taxon>Alphaproteobacteria</taxon>
        <taxon>Sphingomonadales</taxon>
        <taxon>Sphingomonadaceae</taxon>
        <taxon>Sphingomicrobium</taxon>
    </lineage>
</organism>
<accession>A0A9X2EHZ7</accession>
<dbReference type="InterPro" id="IPR011006">
    <property type="entry name" value="CheY-like_superfamily"/>
</dbReference>
<dbReference type="Proteomes" id="UP001155128">
    <property type="component" value="Unassembled WGS sequence"/>
</dbReference>